<evidence type="ECO:0000313" key="2">
    <source>
        <dbReference type="Proteomes" id="UP001558613"/>
    </source>
</evidence>
<proteinExistence type="predicted"/>
<gene>
    <name evidence="1" type="ORF">QQF64_006748</name>
</gene>
<reference evidence="1 2" key="1">
    <citation type="submission" date="2023-09" db="EMBL/GenBank/DDBJ databases">
        <authorList>
            <person name="Wang M."/>
        </authorList>
    </citation>
    <scope>NUCLEOTIDE SEQUENCE [LARGE SCALE GENOMIC DNA]</scope>
    <source>
        <strain evidence="1">GT-2023</strain>
        <tissue evidence="1">Liver</tissue>
    </source>
</reference>
<accession>A0ABR3MCS9</accession>
<name>A0ABR3MCS9_9TELE</name>
<evidence type="ECO:0000313" key="1">
    <source>
        <dbReference type="EMBL" id="KAL1261483.1"/>
    </source>
</evidence>
<protein>
    <submittedName>
        <fullName evidence="1">Uncharacterized protein</fullName>
    </submittedName>
</protein>
<dbReference type="Proteomes" id="UP001558613">
    <property type="component" value="Unassembled WGS sequence"/>
</dbReference>
<organism evidence="1 2">
    <name type="scientific">Cirrhinus molitorella</name>
    <name type="common">mud carp</name>
    <dbReference type="NCBI Taxonomy" id="172907"/>
    <lineage>
        <taxon>Eukaryota</taxon>
        <taxon>Metazoa</taxon>
        <taxon>Chordata</taxon>
        <taxon>Craniata</taxon>
        <taxon>Vertebrata</taxon>
        <taxon>Euteleostomi</taxon>
        <taxon>Actinopterygii</taxon>
        <taxon>Neopterygii</taxon>
        <taxon>Teleostei</taxon>
        <taxon>Ostariophysi</taxon>
        <taxon>Cypriniformes</taxon>
        <taxon>Cyprinidae</taxon>
        <taxon>Labeoninae</taxon>
        <taxon>Labeonini</taxon>
        <taxon>Cirrhinus</taxon>
    </lineage>
</organism>
<sequence length="101" mass="10907">MYCTAFLLSARPLLQYVNSKSSLGTQTYCILRVCAPVEKSDGLALKQKSPVLCEFISAGQDLRGALVLASEEHSMCHVCDPSASATLNKLANHAIKQTLVH</sequence>
<keyword evidence="2" id="KW-1185">Reference proteome</keyword>
<comment type="caution">
    <text evidence="1">The sequence shown here is derived from an EMBL/GenBank/DDBJ whole genome shotgun (WGS) entry which is preliminary data.</text>
</comment>
<dbReference type="EMBL" id="JAYMGO010000014">
    <property type="protein sequence ID" value="KAL1261483.1"/>
    <property type="molecule type" value="Genomic_DNA"/>
</dbReference>